<evidence type="ECO:0000313" key="1">
    <source>
        <dbReference type="EMBL" id="QDP95074.1"/>
    </source>
</evidence>
<dbReference type="RefSeq" id="WP_143985056.1">
    <property type="nucleotide sequence ID" value="NZ_CP041692.1"/>
</dbReference>
<organism evidence="1 2">
    <name type="scientific">Microlunatus elymi</name>
    <dbReference type="NCBI Taxonomy" id="2596828"/>
    <lineage>
        <taxon>Bacteria</taxon>
        <taxon>Bacillati</taxon>
        <taxon>Actinomycetota</taxon>
        <taxon>Actinomycetes</taxon>
        <taxon>Propionibacteriales</taxon>
        <taxon>Propionibacteriaceae</taxon>
        <taxon>Microlunatus</taxon>
    </lineage>
</organism>
<accession>A0A516PV56</accession>
<evidence type="ECO:0000313" key="2">
    <source>
        <dbReference type="Proteomes" id="UP000319263"/>
    </source>
</evidence>
<proteinExistence type="predicted"/>
<protein>
    <submittedName>
        <fullName evidence="1">Uncharacterized protein</fullName>
    </submittedName>
</protein>
<dbReference type="OrthoDB" id="3688655at2"/>
<dbReference type="KEGG" id="mik:FOE78_03345"/>
<reference evidence="1 2" key="1">
    <citation type="submission" date="2019-07" db="EMBL/GenBank/DDBJ databases">
        <title>Microlunatus dokdonensis sp. nov. isolated from the rhizospheric soil of the wild plant Elymus tsukushiensis.</title>
        <authorList>
            <person name="Ghim S.-Y."/>
            <person name="Hwang Y.-J."/>
            <person name="Son J.-S."/>
            <person name="Shin J.-H."/>
        </authorList>
    </citation>
    <scope>NUCLEOTIDE SEQUENCE [LARGE SCALE GENOMIC DNA]</scope>
    <source>
        <strain evidence="1 2">KUDC0627</strain>
    </source>
</reference>
<dbReference type="EMBL" id="CP041692">
    <property type="protein sequence ID" value="QDP95074.1"/>
    <property type="molecule type" value="Genomic_DNA"/>
</dbReference>
<name>A0A516PV56_9ACTN</name>
<dbReference type="AlphaFoldDB" id="A0A516PV56"/>
<gene>
    <name evidence="1" type="ORF">FOE78_03345</name>
</gene>
<dbReference type="Proteomes" id="UP000319263">
    <property type="component" value="Chromosome"/>
</dbReference>
<keyword evidence="2" id="KW-1185">Reference proteome</keyword>
<sequence>MYALALDGKGELFTAHWHPSSKVSDFEEPHYHFGAVALSDSGVFIERAHIPSGRVSLEKFIRTMIEQFGITASCQDWRDRLSRSESAFQQHSTWQ</sequence>